<dbReference type="SUPFAM" id="SSF103657">
    <property type="entry name" value="BAR/IMD domain-like"/>
    <property type="match status" value="1"/>
</dbReference>
<protein>
    <submittedName>
        <fullName evidence="2">Uncharacterized protein</fullName>
    </submittedName>
</protein>
<name>A0AAV1T225_9STRA</name>
<evidence type="ECO:0000313" key="3">
    <source>
        <dbReference type="Proteomes" id="UP001162060"/>
    </source>
</evidence>
<dbReference type="AlphaFoldDB" id="A0AAV1T225"/>
<organism evidence="2 3">
    <name type="scientific">Peronospora matthiolae</name>
    <dbReference type="NCBI Taxonomy" id="2874970"/>
    <lineage>
        <taxon>Eukaryota</taxon>
        <taxon>Sar</taxon>
        <taxon>Stramenopiles</taxon>
        <taxon>Oomycota</taxon>
        <taxon>Peronosporomycetes</taxon>
        <taxon>Peronosporales</taxon>
        <taxon>Peronosporaceae</taxon>
        <taxon>Peronospora</taxon>
    </lineage>
</organism>
<feature type="compositionally biased region" description="Basic and acidic residues" evidence="1">
    <location>
        <begin position="7"/>
        <end position="26"/>
    </location>
</feature>
<dbReference type="Proteomes" id="UP001162060">
    <property type="component" value="Unassembled WGS sequence"/>
</dbReference>
<dbReference type="EMBL" id="CAKLBY020000016">
    <property type="protein sequence ID" value="CAK7898547.1"/>
    <property type="molecule type" value="Genomic_DNA"/>
</dbReference>
<evidence type="ECO:0000313" key="2">
    <source>
        <dbReference type="EMBL" id="CAK7898547.1"/>
    </source>
</evidence>
<evidence type="ECO:0000256" key="1">
    <source>
        <dbReference type="SAM" id="MobiDB-lite"/>
    </source>
</evidence>
<comment type="caution">
    <text evidence="2">The sequence shown here is derived from an EMBL/GenBank/DDBJ whole genome shotgun (WGS) entry which is preliminary data.</text>
</comment>
<reference evidence="2" key="1">
    <citation type="submission" date="2024-01" db="EMBL/GenBank/DDBJ databases">
        <authorList>
            <person name="Webb A."/>
        </authorList>
    </citation>
    <scope>NUCLEOTIDE SEQUENCE</scope>
    <source>
        <strain evidence="2">Pm1</strain>
    </source>
</reference>
<accession>A0AAV1T225</accession>
<dbReference type="InterPro" id="IPR027267">
    <property type="entry name" value="AH/BAR_dom_sf"/>
</dbReference>
<feature type="region of interest" description="Disordered" evidence="1">
    <location>
        <begin position="1"/>
        <end position="41"/>
    </location>
</feature>
<dbReference type="Gene3D" id="1.20.1270.60">
    <property type="entry name" value="Arfaptin homology (AH) domain/BAR domain"/>
    <property type="match status" value="1"/>
</dbReference>
<sequence length="287" mass="32384">MASSTPRRRENESITEEQMEHVRQDGNDSCPLLGEEESPATTDVRCHQIRDVRRIDNGALGCTKRSLAQRIRSRKNRFVQHVLVACHLIDPSRDLMFKQELSSNKVAIEKLTTIRNSVFAYSESIVSLSTAICCFTGNSARLQDGSQDALANVVVEGSNILECSLVFSDQVEKSVLAKIDHRIAELERVRSLITERAKLVVDVEYAERVLALEQQRGHVNRIAERKHALQVARLECEKATRIILEQLKFVHPNQDTDVFGLLQESVQLVAQFFRRGVDLVNSAVPCH</sequence>
<gene>
    <name evidence="2" type="ORF">PM001_LOCUS1674</name>
</gene>
<proteinExistence type="predicted"/>